<keyword evidence="2 3" id="KW-0539">Nucleus</keyword>
<dbReference type="InterPro" id="IPR009057">
    <property type="entry name" value="Homeodomain-like_sf"/>
</dbReference>
<evidence type="ECO:0000256" key="3">
    <source>
        <dbReference type="RuleBase" id="RU000682"/>
    </source>
</evidence>
<keyword evidence="2 3" id="KW-0371">Homeobox</keyword>
<dbReference type="Pfam" id="PF00046">
    <property type="entry name" value="Homeodomain"/>
    <property type="match status" value="1"/>
</dbReference>
<dbReference type="InterPro" id="IPR001356">
    <property type="entry name" value="HD"/>
</dbReference>
<comment type="caution">
    <text evidence="5">The sequence shown here is derived from an EMBL/GenBank/DDBJ whole genome shotgun (WGS) entry which is preliminary data.</text>
</comment>
<dbReference type="SUPFAM" id="SSF46689">
    <property type="entry name" value="Homeodomain-like"/>
    <property type="match status" value="1"/>
</dbReference>
<evidence type="ECO:0000313" key="6">
    <source>
        <dbReference type="Proteomes" id="UP000728185"/>
    </source>
</evidence>
<dbReference type="CDD" id="cd00086">
    <property type="entry name" value="homeodomain"/>
    <property type="match status" value="1"/>
</dbReference>
<organism evidence="5 6">
    <name type="scientific">Fasciolopsis buskii</name>
    <dbReference type="NCBI Taxonomy" id="27845"/>
    <lineage>
        <taxon>Eukaryota</taxon>
        <taxon>Metazoa</taxon>
        <taxon>Spiralia</taxon>
        <taxon>Lophotrochozoa</taxon>
        <taxon>Platyhelminthes</taxon>
        <taxon>Trematoda</taxon>
        <taxon>Digenea</taxon>
        <taxon>Plagiorchiida</taxon>
        <taxon>Echinostomata</taxon>
        <taxon>Echinostomatoidea</taxon>
        <taxon>Fasciolidae</taxon>
        <taxon>Fasciolopsis</taxon>
    </lineage>
</organism>
<dbReference type="OrthoDB" id="1867783at2759"/>
<dbReference type="AlphaFoldDB" id="A0A8E0VHQ2"/>
<dbReference type="Gene3D" id="1.10.10.60">
    <property type="entry name" value="Homeodomain-like"/>
    <property type="match status" value="1"/>
</dbReference>
<gene>
    <name evidence="5" type="ORF">FBUS_07258</name>
</gene>
<evidence type="ECO:0000256" key="2">
    <source>
        <dbReference type="PROSITE-ProRule" id="PRU00108"/>
    </source>
</evidence>
<dbReference type="PROSITE" id="PS50071">
    <property type="entry name" value="HOMEOBOX_2"/>
    <property type="match status" value="1"/>
</dbReference>
<name>A0A8E0VHQ2_9TREM</name>
<keyword evidence="6" id="KW-1185">Reference proteome</keyword>
<dbReference type="PANTHER" id="PTHR24333:SF5">
    <property type="entry name" value="VENT HOMEOBOX"/>
    <property type="match status" value="1"/>
</dbReference>
<dbReference type="SMART" id="SM00389">
    <property type="entry name" value="HOX"/>
    <property type="match status" value="1"/>
</dbReference>
<feature type="domain" description="Homeobox" evidence="4">
    <location>
        <begin position="119"/>
        <end position="198"/>
    </location>
</feature>
<dbReference type="EMBL" id="LUCM01007286">
    <property type="protein sequence ID" value="KAA0190212.1"/>
    <property type="molecule type" value="Genomic_DNA"/>
</dbReference>
<comment type="subcellular location">
    <subcellularLocation>
        <location evidence="1 2 3">Nucleus</location>
    </subcellularLocation>
</comment>
<protein>
    <recommendedName>
        <fullName evidence="4">Homeobox domain-containing protein</fullName>
    </recommendedName>
</protein>
<evidence type="ECO:0000256" key="1">
    <source>
        <dbReference type="ARBA" id="ARBA00004123"/>
    </source>
</evidence>
<reference evidence="5" key="1">
    <citation type="submission" date="2019-05" db="EMBL/GenBank/DDBJ databases">
        <title>Annotation for the trematode Fasciolopsis buski.</title>
        <authorList>
            <person name="Choi Y.-J."/>
        </authorList>
    </citation>
    <scope>NUCLEOTIDE SEQUENCE</scope>
    <source>
        <strain evidence="5">HT</strain>
        <tissue evidence="5">Whole worm</tissue>
    </source>
</reference>
<proteinExistence type="predicted"/>
<feature type="DNA-binding region" description="Homeobox" evidence="2">
    <location>
        <begin position="121"/>
        <end position="199"/>
    </location>
</feature>
<evidence type="ECO:0000313" key="5">
    <source>
        <dbReference type="EMBL" id="KAA0190212.1"/>
    </source>
</evidence>
<dbReference type="GO" id="GO:0005634">
    <property type="term" value="C:nucleus"/>
    <property type="evidence" value="ECO:0007669"/>
    <property type="project" value="UniProtKB-SubCell"/>
</dbReference>
<dbReference type="Proteomes" id="UP000728185">
    <property type="component" value="Unassembled WGS sequence"/>
</dbReference>
<dbReference type="PANTHER" id="PTHR24333">
    <property type="entry name" value="HOMEO BOX HB9 LIKE A-RELATED"/>
    <property type="match status" value="1"/>
</dbReference>
<keyword evidence="2 3" id="KW-0238">DNA-binding</keyword>
<dbReference type="InterPro" id="IPR050848">
    <property type="entry name" value="Homeobox_TF"/>
</dbReference>
<accession>A0A8E0VHQ2</accession>
<sequence>MNTVEYGERERCVAFSIEAILREPSKSNEMQKKLGILDVYQTDSAVDRKLFHSAELIRTPNSKLQDLLPRFQLTQNSFQFCTWFDTPITKSQNNVTFATTESTPSSGKLTSLHAMTSAARYRSARIPFTADQVQVMERKFYRSPYLSGSDVTGLAKELQLSETRVRSPFVRSFYVVDQLGFDYIKIWFQNRRARERRDAQQSARVKTVNHSTVWEEVSTFVNPRPSKCHFPTGHFQHLNNSCQVSIDLRSRKRLSPITNQFHSTRAQMNASPNQLQLLDLQPKPFFYSFNGQEALASQDCPFQIPQSVIDMYNPNGCSWA</sequence>
<dbReference type="GO" id="GO:0003677">
    <property type="term" value="F:DNA binding"/>
    <property type="evidence" value="ECO:0007669"/>
    <property type="project" value="UniProtKB-UniRule"/>
</dbReference>
<evidence type="ECO:0000259" key="4">
    <source>
        <dbReference type="PROSITE" id="PS50071"/>
    </source>
</evidence>